<dbReference type="GO" id="GO:0009378">
    <property type="term" value="F:four-way junction helicase activity"/>
    <property type="evidence" value="ECO:0007669"/>
    <property type="project" value="InterPro"/>
</dbReference>
<dbReference type="InterPro" id="IPR011114">
    <property type="entry name" value="RuvA_C"/>
</dbReference>
<dbReference type="AlphaFoldDB" id="A0A366HIQ1"/>
<dbReference type="GO" id="GO:0000400">
    <property type="term" value="F:four-way junction DNA binding"/>
    <property type="evidence" value="ECO:0007669"/>
    <property type="project" value="UniProtKB-UniRule"/>
</dbReference>
<keyword evidence="8" id="KW-0347">Helicase</keyword>
<evidence type="ECO:0000256" key="4">
    <source>
        <dbReference type="ARBA" id="ARBA00023172"/>
    </source>
</evidence>
<dbReference type="InterPro" id="IPR000085">
    <property type="entry name" value="RuvA"/>
</dbReference>
<comment type="similarity">
    <text evidence="6">Belongs to the RuvA family.</text>
</comment>
<evidence type="ECO:0000256" key="5">
    <source>
        <dbReference type="ARBA" id="ARBA00023204"/>
    </source>
</evidence>
<keyword evidence="1 6" id="KW-0963">Cytoplasm</keyword>
<evidence type="ECO:0000256" key="6">
    <source>
        <dbReference type="HAMAP-Rule" id="MF_00031"/>
    </source>
</evidence>
<name>A0A366HIQ1_9BACT</name>
<comment type="function">
    <text evidence="6">The RuvA-RuvB-RuvC complex processes Holliday junction (HJ) DNA during genetic recombination and DNA repair, while the RuvA-RuvB complex plays an important role in the rescue of blocked DNA replication forks via replication fork reversal (RFR). RuvA specifically binds to HJ cruciform DNA, conferring on it an open structure. The RuvB hexamer acts as an ATP-dependent pump, pulling dsDNA into and through the RuvAB complex. HJ branch migration allows RuvC to scan DNA until it finds its consensus sequence, where it cleaves and resolves the cruciform DNA.</text>
</comment>
<dbReference type="InterPro" id="IPR013849">
    <property type="entry name" value="DNA_helicase_Holl-junc_RuvA_I"/>
</dbReference>
<dbReference type="SUPFAM" id="SSF46929">
    <property type="entry name" value="DNA helicase RuvA subunit, C-terminal domain"/>
    <property type="match status" value="1"/>
</dbReference>
<comment type="subcellular location">
    <subcellularLocation>
        <location evidence="6">Cytoplasm</location>
    </subcellularLocation>
</comment>
<dbReference type="InterPro" id="IPR036267">
    <property type="entry name" value="RuvA_C_sf"/>
</dbReference>
<feature type="region of interest" description="Domain I" evidence="6">
    <location>
        <begin position="1"/>
        <end position="64"/>
    </location>
</feature>
<keyword evidence="4 6" id="KW-0233">DNA recombination</keyword>
<keyword evidence="3 6" id="KW-0238">DNA-binding</keyword>
<dbReference type="GO" id="GO:0006281">
    <property type="term" value="P:DNA repair"/>
    <property type="evidence" value="ECO:0007669"/>
    <property type="project" value="UniProtKB-UniRule"/>
</dbReference>
<dbReference type="Gene3D" id="1.10.8.10">
    <property type="entry name" value="DNA helicase RuvA subunit, C-terminal domain"/>
    <property type="match status" value="1"/>
</dbReference>
<evidence type="ECO:0000256" key="1">
    <source>
        <dbReference type="ARBA" id="ARBA00022490"/>
    </source>
</evidence>
<sequence length="206" mass="22376">MISHLRGQLVEALPNQLVIECNGVGYRCFIPLTTYDKLAGATGEVKLLTHYHVTEHDHTLYGFATSEERDLFKLLIDRVSGIGPKMALAVLSGMPVSNFKDNVIRNDIAALSKINGVGKKTAERIVLELKDKVGIVSTWQAAQSSTASLAPDPTQAVQTDAVLALITLGFKQTEAQKTVQDLMKKAGAEADKMTVDKLIRDALRGM</sequence>
<dbReference type="Proteomes" id="UP000253426">
    <property type="component" value="Unassembled WGS sequence"/>
</dbReference>
<keyword evidence="5 6" id="KW-0234">DNA repair</keyword>
<organism evidence="8 9">
    <name type="scientific">Roseimicrobium gellanilyticum</name>
    <dbReference type="NCBI Taxonomy" id="748857"/>
    <lineage>
        <taxon>Bacteria</taxon>
        <taxon>Pseudomonadati</taxon>
        <taxon>Verrucomicrobiota</taxon>
        <taxon>Verrucomicrobiia</taxon>
        <taxon>Verrucomicrobiales</taxon>
        <taxon>Verrucomicrobiaceae</taxon>
        <taxon>Roseimicrobium</taxon>
    </lineage>
</organism>
<feature type="domain" description="Helix-hairpin-helix DNA-binding motif class 1" evidence="7">
    <location>
        <begin position="109"/>
        <end position="128"/>
    </location>
</feature>
<dbReference type="SUPFAM" id="SSF50249">
    <property type="entry name" value="Nucleic acid-binding proteins"/>
    <property type="match status" value="1"/>
</dbReference>
<dbReference type="Pfam" id="PF01330">
    <property type="entry name" value="RuvA_N"/>
    <property type="match status" value="1"/>
</dbReference>
<dbReference type="GO" id="GO:0005737">
    <property type="term" value="C:cytoplasm"/>
    <property type="evidence" value="ECO:0007669"/>
    <property type="project" value="UniProtKB-SubCell"/>
</dbReference>
<comment type="subunit">
    <text evidence="6">Homotetramer. Forms an RuvA(8)-RuvB(12)-Holliday junction (HJ) complex. HJ DNA is sandwiched between 2 RuvA tetramers; dsDNA enters through RuvA and exits via RuvB. An RuvB hexamer assembles on each DNA strand where it exits the tetramer. Each RuvB hexamer is contacted by two RuvA subunits (via domain III) on 2 adjacent RuvB subunits; this complex drives branch migration. In the full resolvosome a probable DNA-RuvA(4)-RuvB(12)-RuvC(2) complex forms which resolves the HJ.</text>
</comment>
<keyword evidence="8" id="KW-0067">ATP-binding</keyword>
<dbReference type="Pfam" id="PF07499">
    <property type="entry name" value="RuvA_C"/>
    <property type="match status" value="1"/>
</dbReference>
<evidence type="ECO:0000256" key="2">
    <source>
        <dbReference type="ARBA" id="ARBA00022763"/>
    </source>
</evidence>
<keyword evidence="8" id="KW-0378">Hydrolase</keyword>
<evidence type="ECO:0000313" key="8">
    <source>
        <dbReference type="EMBL" id="RBP42636.1"/>
    </source>
</evidence>
<evidence type="ECO:0000313" key="9">
    <source>
        <dbReference type="Proteomes" id="UP000253426"/>
    </source>
</evidence>
<dbReference type="GO" id="GO:0005524">
    <property type="term" value="F:ATP binding"/>
    <property type="evidence" value="ECO:0007669"/>
    <property type="project" value="InterPro"/>
</dbReference>
<reference evidence="8 9" key="1">
    <citation type="submission" date="2018-06" db="EMBL/GenBank/DDBJ databases">
        <title>Genomic Encyclopedia of Type Strains, Phase IV (KMG-IV): sequencing the most valuable type-strain genomes for metagenomic binning, comparative biology and taxonomic classification.</title>
        <authorList>
            <person name="Goeker M."/>
        </authorList>
    </citation>
    <scope>NUCLEOTIDE SEQUENCE [LARGE SCALE GENOMIC DNA]</scope>
    <source>
        <strain evidence="8 9">DSM 25532</strain>
    </source>
</reference>
<evidence type="ECO:0000256" key="3">
    <source>
        <dbReference type="ARBA" id="ARBA00023125"/>
    </source>
</evidence>
<dbReference type="NCBIfam" id="TIGR00084">
    <property type="entry name" value="ruvA"/>
    <property type="match status" value="1"/>
</dbReference>
<feature type="region of interest" description="Domain III" evidence="6">
    <location>
        <begin position="149"/>
        <end position="206"/>
    </location>
</feature>
<dbReference type="GO" id="GO:0009379">
    <property type="term" value="C:Holliday junction helicase complex"/>
    <property type="evidence" value="ECO:0007669"/>
    <property type="project" value="InterPro"/>
</dbReference>
<dbReference type="OrthoDB" id="5293449at2"/>
<keyword evidence="2 6" id="KW-0227">DNA damage</keyword>
<gene>
    <name evidence="6" type="primary">ruvA</name>
    <name evidence="8" type="ORF">DES53_106345</name>
</gene>
<comment type="caution">
    <text evidence="6">Lacks conserved residue(s) required for the propagation of feature annotation.</text>
</comment>
<accession>A0A366HIQ1</accession>
<proteinExistence type="inferred from homology"/>
<dbReference type="InterPro" id="IPR012340">
    <property type="entry name" value="NA-bd_OB-fold"/>
</dbReference>
<evidence type="ECO:0000259" key="7">
    <source>
        <dbReference type="SMART" id="SM00278"/>
    </source>
</evidence>
<feature type="domain" description="Helix-hairpin-helix DNA-binding motif class 1" evidence="7">
    <location>
        <begin position="74"/>
        <end position="93"/>
    </location>
</feature>
<dbReference type="Gene3D" id="1.10.150.20">
    <property type="entry name" value="5' to 3' exonuclease, C-terminal subdomain"/>
    <property type="match status" value="1"/>
</dbReference>
<dbReference type="Gene3D" id="2.40.50.140">
    <property type="entry name" value="Nucleic acid-binding proteins"/>
    <property type="match status" value="1"/>
</dbReference>
<dbReference type="EMBL" id="QNRR01000006">
    <property type="protein sequence ID" value="RBP42636.1"/>
    <property type="molecule type" value="Genomic_DNA"/>
</dbReference>
<keyword evidence="8" id="KW-0547">Nucleotide-binding</keyword>
<dbReference type="GO" id="GO:0048476">
    <property type="term" value="C:Holliday junction resolvase complex"/>
    <property type="evidence" value="ECO:0007669"/>
    <property type="project" value="UniProtKB-UniRule"/>
</dbReference>
<dbReference type="InterPro" id="IPR010994">
    <property type="entry name" value="RuvA_2-like"/>
</dbReference>
<dbReference type="RefSeq" id="WP_113959751.1">
    <property type="nucleotide sequence ID" value="NZ_QNRR01000006.1"/>
</dbReference>
<dbReference type="InterPro" id="IPR003583">
    <property type="entry name" value="Hlx-hairpin-Hlx_DNA-bd_motif"/>
</dbReference>
<dbReference type="CDD" id="cd14332">
    <property type="entry name" value="UBA_RuvA_C"/>
    <property type="match status" value="1"/>
</dbReference>
<dbReference type="GO" id="GO:0006310">
    <property type="term" value="P:DNA recombination"/>
    <property type="evidence" value="ECO:0007669"/>
    <property type="project" value="UniProtKB-UniRule"/>
</dbReference>
<dbReference type="Pfam" id="PF14520">
    <property type="entry name" value="HHH_5"/>
    <property type="match status" value="1"/>
</dbReference>
<keyword evidence="9" id="KW-1185">Reference proteome</keyword>
<dbReference type="SUPFAM" id="SSF47781">
    <property type="entry name" value="RuvA domain 2-like"/>
    <property type="match status" value="1"/>
</dbReference>
<comment type="domain">
    <text evidence="6">Has three domains with a flexible linker between the domains II and III and assumes an 'L' shape. Domain III is highly mobile and contacts RuvB.</text>
</comment>
<protein>
    <recommendedName>
        <fullName evidence="6">Holliday junction branch migration complex subunit RuvA</fullName>
    </recommendedName>
</protein>
<comment type="caution">
    <text evidence="8">The sequence shown here is derived from an EMBL/GenBank/DDBJ whole genome shotgun (WGS) entry which is preliminary data.</text>
</comment>
<dbReference type="SMART" id="SM00278">
    <property type="entry name" value="HhH1"/>
    <property type="match status" value="2"/>
</dbReference>
<dbReference type="HAMAP" id="MF_00031">
    <property type="entry name" value="DNA_HJ_migration_RuvA"/>
    <property type="match status" value="1"/>
</dbReference>